<feature type="signal peptide" evidence="1">
    <location>
        <begin position="1"/>
        <end position="18"/>
    </location>
</feature>
<proteinExistence type="predicted"/>
<name>A0A918DWZ2_9GAMM</name>
<dbReference type="AlphaFoldDB" id="A0A918DWZ2"/>
<comment type="caution">
    <text evidence="2">The sequence shown here is derived from an EMBL/GenBank/DDBJ whole genome shotgun (WGS) entry which is preliminary data.</text>
</comment>
<keyword evidence="1" id="KW-0732">Signal</keyword>
<dbReference type="Proteomes" id="UP000599578">
    <property type="component" value="Unassembled WGS sequence"/>
</dbReference>
<organism evidence="2 3">
    <name type="scientific">Marinobacterium nitratireducens</name>
    <dbReference type="NCBI Taxonomy" id="518897"/>
    <lineage>
        <taxon>Bacteria</taxon>
        <taxon>Pseudomonadati</taxon>
        <taxon>Pseudomonadota</taxon>
        <taxon>Gammaproteobacteria</taxon>
        <taxon>Oceanospirillales</taxon>
        <taxon>Oceanospirillaceae</taxon>
        <taxon>Marinobacterium</taxon>
    </lineage>
</organism>
<evidence type="ECO:0000256" key="1">
    <source>
        <dbReference type="SAM" id="SignalP"/>
    </source>
</evidence>
<feature type="chain" id="PRO_5036721202" description="DUF2845 domain-containing protein" evidence="1">
    <location>
        <begin position="19"/>
        <end position="94"/>
    </location>
</feature>
<evidence type="ECO:0000313" key="3">
    <source>
        <dbReference type="Proteomes" id="UP000599578"/>
    </source>
</evidence>
<evidence type="ECO:0008006" key="4">
    <source>
        <dbReference type="Google" id="ProtNLM"/>
    </source>
</evidence>
<keyword evidence="3" id="KW-1185">Reference proteome</keyword>
<accession>A0A918DWZ2</accession>
<protein>
    <recommendedName>
        <fullName evidence="4">DUF2845 domain-containing protein</fullName>
    </recommendedName>
</protein>
<reference evidence="2 3" key="1">
    <citation type="journal article" date="2014" name="Int. J. Syst. Evol. Microbiol.">
        <title>Complete genome sequence of Corynebacterium casei LMG S-19264T (=DSM 44701T), isolated from a smear-ripened cheese.</title>
        <authorList>
            <consortium name="US DOE Joint Genome Institute (JGI-PGF)"/>
            <person name="Walter F."/>
            <person name="Albersmeier A."/>
            <person name="Kalinowski J."/>
            <person name="Ruckert C."/>
        </authorList>
    </citation>
    <scope>NUCLEOTIDE SEQUENCE [LARGE SCALE GENOMIC DNA]</scope>
    <source>
        <strain evidence="2 3">CGMCC 1.7286</strain>
    </source>
</reference>
<dbReference type="EMBL" id="BMLT01000010">
    <property type="protein sequence ID" value="GGO86432.1"/>
    <property type="molecule type" value="Genomic_DNA"/>
</dbReference>
<sequence>MKRISILALALLAPGAFADQMVIAGNAIRDGDSVSRLIKYAGQPIARGSGTVCLNRDCSRRGSAATWIYLHDDIQYTVSIRNSKIVAIDWKHAN</sequence>
<evidence type="ECO:0000313" key="2">
    <source>
        <dbReference type="EMBL" id="GGO86432.1"/>
    </source>
</evidence>
<gene>
    <name evidence="2" type="ORF">GCM10011348_37280</name>
</gene>